<keyword evidence="1" id="KW-0812">Transmembrane</keyword>
<evidence type="ECO:0000313" key="4">
    <source>
        <dbReference type="Proteomes" id="UP000179001"/>
    </source>
</evidence>
<reference evidence="3 4" key="1">
    <citation type="journal article" date="2016" name="Nat. Commun.">
        <title>Thousands of microbial genomes shed light on interconnected biogeochemical processes in an aquifer system.</title>
        <authorList>
            <person name="Anantharaman K."/>
            <person name="Brown C.T."/>
            <person name="Hug L.A."/>
            <person name="Sharon I."/>
            <person name="Castelle C.J."/>
            <person name="Probst A.J."/>
            <person name="Thomas B.C."/>
            <person name="Singh A."/>
            <person name="Wilkins M.J."/>
            <person name="Karaoz U."/>
            <person name="Brodie E.L."/>
            <person name="Williams K.H."/>
            <person name="Hubbard S.S."/>
            <person name="Banfield J.F."/>
        </authorList>
    </citation>
    <scope>NUCLEOTIDE SEQUENCE [LARGE SCALE GENOMIC DNA]</scope>
</reference>
<feature type="transmembrane region" description="Helical" evidence="1">
    <location>
        <begin position="56"/>
        <end position="80"/>
    </location>
</feature>
<sequence length="119" mass="12613">MKNKRILILMVVVISFMLVNVVSAAGLVPDECRGDADLSTCNLSSVEATIFNIAEFLLGIAGSLALLMFVYGGFLYIIGGASEKQVGKAKDVFKYAITGLIIIFLSGLILRVVVQALAG</sequence>
<evidence type="ECO:0000313" key="3">
    <source>
        <dbReference type="EMBL" id="OGF33457.1"/>
    </source>
</evidence>
<protein>
    <recommendedName>
        <fullName evidence="5">DUF4134 domain-containing protein</fullName>
    </recommendedName>
</protein>
<feature type="signal peptide" evidence="2">
    <location>
        <begin position="1"/>
        <end position="24"/>
    </location>
</feature>
<keyword evidence="1" id="KW-1133">Transmembrane helix</keyword>
<dbReference type="EMBL" id="MFGJ01000001">
    <property type="protein sequence ID" value="OGF33457.1"/>
    <property type="molecule type" value="Genomic_DNA"/>
</dbReference>
<evidence type="ECO:0000256" key="2">
    <source>
        <dbReference type="SAM" id="SignalP"/>
    </source>
</evidence>
<evidence type="ECO:0008006" key="5">
    <source>
        <dbReference type="Google" id="ProtNLM"/>
    </source>
</evidence>
<accession>A0A1F5T3C0</accession>
<organism evidence="3 4">
    <name type="scientific">Candidatus Falkowbacteria bacterium RIFOXYC2_FULL_36_12</name>
    <dbReference type="NCBI Taxonomy" id="1798002"/>
    <lineage>
        <taxon>Bacteria</taxon>
        <taxon>Candidatus Falkowiibacteriota</taxon>
    </lineage>
</organism>
<proteinExistence type="predicted"/>
<dbReference type="InterPro" id="IPR043993">
    <property type="entry name" value="T4SS_pilin"/>
</dbReference>
<gene>
    <name evidence="3" type="ORF">A2478_02070</name>
</gene>
<dbReference type="STRING" id="1798002.A2478_02070"/>
<keyword evidence="1" id="KW-0472">Membrane</keyword>
<keyword evidence="2" id="KW-0732">Signal</keyword>
<dbReference type="AlphaFoldDB" id="A0A1F5T3C0"/>
<comment type="caution">
    <text evidence="3">The sequence shown here is derived from an EMBL/GenBank/DDBJ whole genome shotgun (WGS) entry which is preliminary data.</text>
</comment>
<feature type="transmembrane region" description="Helical" evidence="1">
    <location>
        <begin position="92"/>
        <end position="114"/>
    </location>
</feature>
<name>A0A1F5T3C0_9BACT</name>
<dbReference type="Pfam" id="PF18895">
    <property type="entry name" value="T4SS_pilin"/>
    <property type="match status" value="1"/>
</dbReference>
<feature type="chain" id="PRO_5009521327" description="DUF4134 domain-containing protein" evidence="2">
    <location>
        <begin position="25"/>
        <end position="119"/>
    </location>
</feature>
<evidence type="ECO:0000256" key="1">
    <source>
        <dbReference type="SAM" id="Phobius"/>
    </source>
</evidence>
<dbReference type="Proteomes" id="UP000179001">
    <property type="component" value="Unassembled WGS sequence"/>
</dbReference>